<evidence type="ECO:0000259" key="1">
    <source>
        <dbReference type="Pfam" id="PF18990"/>
    </source>
</evidence>
<evidence type="ECO:0000313" key="3">
    <source>
        <dbReference type="Proteomes" id="UP000198569"/>
    </source>
</evidence>
<dbReference type="InterPro" id="IPR043781">
    <property type="entry name" value="DUF5723"/>
</dbReference>
<dbReference type="Proteomes" id="UP000198569">
    <property type="component" value="Unassembled WGS sequence"/>
</dbReference>
<feature type="domain" description="DUF5723" evidence="1">
    <location>
        <begin position="38"/>
        <end position="433"/>
    </location>
</feature>
<dbReference type="RefSeq" id="WP_091434099.1">
    <property type="nucleotide sequence ID" value="NZ_FNMV01000013.1"/>
</dbReference>
<sequence length="464" mass="52078">MRKAYLILLLLISISGLSQNKQILYNFTSVPQSLSTNPGADFKYNYYFGVPLLSGISLNVGSTGFSTYDLFANDGVDFNLKMRNVLASTSRKDKVSINEQIELFTGGFKVGDWQDHAYVSFGMYQEFDFLSYMPKDLAILALDGNKDHIGKVFNFADLNLKTEMLSVLHIGYNKNIRENLIVGARGKIYSSIFNATSTNNSGYIYTNLGTSTAYEQVIYSNSQLNTSGISAYIDEDSDVDTVSDIQKKTLLGGNLGLGFDLGFTYYPKKNIQITASVLDVGFIKHSKEVERFTYKGLYKYEGVNPSFNGVDDPRSIYQEFKDAIPLDTIYTKYTTWRPAKFNASYQYSFNDSRGADCNCINNDAAYKNAVGAQLFVMTAPRAPIMALTGYYRRNVLDNLQLKATYTVDSYSFTNIGLGLSTNIGKFNMYVLADNLLEYRDISKANSLSFQFGLNFIFEDNNEPF</sequence>
<evidence type="ECO:0000313" key="2">
    <source>
        <dbReference type="EMBL" id="SDX67442.1"/>
    </source>
</evidence>
<dbReference type="EMBL" id="FNMV01000013">
    <property type="protein sequence ID" value="SDX67442.1"/>
    <property type="molecule type" value="Genomic_DNA"/>
</dbReference>
<dbReference type="STRING" id="229203.SAMN05444338_11350"/>
<organism evidence="2 3">
    <name type="scientific">Flavobacterium degerlachei</name>
    <dbReference type="NCBI Taxonomy" id="229203"/>
    <lineage>
        <taxon>Bacteria</taxon>
        <taxon>Pseudomonadati</taxon>
        <taxon>Bacteroidota</taxon>
        <taxon>Flavobacteriia</taxon>
        <taxon>Flavobacteriales</taxon>
        <taxon>Flavobacteriaceae</taxon>
        <taxon>Flavobacterium</taxon>
    </lineage>
</organism>
<dbReference type="Pfam" id="PF18990">
    <property type="entry name" value="DUF5723"/>
    <property type="match status" value="1"/>
</dbReference>
<keyword evidence="3" id="KW-1185">Reference proteome</keyword>
<gene>
    <name evidence="2" type="ORF">SAMN05444338_11350</name>
</gene>
<dbReference type="AlphaFoldDB" id="A0A1H3DLP8"/>
<proteinExistence type="predicted"/>
<accession>A0A1H3DLP8</accession>
<protein>
    <recommendedName>
        <fullName evidence="1">DUF5723 domain-containing protein</fullName>
    </recommendedName>
</protein>
<dbReference type="OrthoDB" id="975426at2"/>
<name>A0A1H3DLP8_9FLAO</name>
<reference evidence="3" key="1">
    <citation type="submission" date="2016-10" db="EMBL/GenBank/DDBJ databases">
        <authorList>
            <person name="Varghese N."/>
            <person name="Submissions S."/>
        </authorList>
    </citation>
    <scope>NUCLEOTIDE SEQUENCE [LARGE SCALE GENOMIC DNA]</scope>
    <source>
        <strain evidence="3">DSM 15718</strain>
    </source>
</reference>